<comment type="caution">
    <text evidence="1">The sequence shown here is derived from an EMBL/GenBank/DDBJ whole genome shotgun (WGS) entry which is preliminary data.</text>
</comment>
<dbReference type="EMBL" id="CM023477">
    <property type="protein sequence ID" value="KAH7937529.1"/>
    <property type="molecule type" value="Genomic_DNA"/>
</dbReference>
<protein>
    <submittedName>
        <fullName evidence="1">Uncharacterized protein</fullName>
    </submittedName>
</protein>
<name>A0ACB8C9I5_DERSI</name>
<gene>
    <name evidence="1" type="ORF">HPB49_012841</name>
</gene>
<proteinExistence type="predicted"/>
<evidence type="ECO:0000313" key="2">
    <source>
        <dbReference type="Proteomes" id="UP000821865"/>
    </source>
</evidence>
<reference evidence="1" key="1">
    <citation type="submission" date="2020-05" db="EMBL/GenBank/DDBJ databases">
        <title>Large-scale comparative analyses of tick genomes elucidate their genetic diversity and vector capacities.</title>
        <authorList>
            <person name="Jia N."/>
            <person name="Wang J."/>
            <person name="Shi W."/>
            <person name="Du L."/>
            <person name="Sun Y."/>
            <person name="Zhan W."/>
            <person name="Jiang J."/>
            <person name="Wang Q."/>
            <person name="Zhang B."/>
            <person name="Ji P."/>
            <person name="Sakyi L.B."/>
            <person name="Cui X."/>
            <person name="Yuan T."/>
            <person name="Jiang B."/>
            <person name="Yang W."/>
            <person name="Lam T.T.-Y."/>
            <person name="Chang Q."/>
            <person name="Ding S."/>
            <person name="Wang X."/>
            <person name="Zhu J."/>
            <person name="Ruan X."/>
            <person name="Zhao L."/>
            <person name="Wei J."/>
            <person name="Que T."/>
            <person name="Du C."/>
            <person name="Cheng J."/>
            <person name="Dai P."/>
            <person name="Han X."/>
            <person name="Huang E."/>
            <person name="Gao Y."/>
            <person name="Liu J."/>
            <person name="Shao H."/>
            <person name="Ye R."/>
            <person name="Li L."/>
            <person name="Wei W."/>
            <person name="Wang X."/>
            <person name="Wang C."/>
            <person name="Yang T."/>
            <person name="Huo Q."/>
            <person name="Li W."/>
            <person name="Guo W."/>
            <person name="Chen H."/>
            <person name="Zhou L."/>
            <person name="Ni X."/>
            <person name="Tian J."/>
            <person name="Zhou Y."/>
            <person name="Sheng Y."/>
            <person name="Liu T."/>
            <person name="Pan Y."/>
            <person name="Xia L."/>
            <person name="Li J."/>
            <person name="Zhao F."/>
            <person name="Cao W."/>
        </authorList>
    </citation>
    <scope>NUCLEOTIDE SEQUENCE</scope>
    <source>
        <strain evidence="1">Dsil-2018</strain>
    </source>
</reference>
<accession>A0ACB8C9I5</accession>
<evidence type="ECO:0000313" key="1">
    <source>
        <dbReference type="EMBL" id="KAH7937529.1"/>
    </source>
</evidence>
<keyword evidence="2" id="KW-1185">Reference proteome</keyword>
<sequence length="357" mass="40549">MRPETCKGYPVEEYTVTTEDGYMLRVQRIPHERNDSTQQRNYKAASESKTPVLILHGTAMSSADFVLNFPNQSLGFLLADAGYDVWLGNFRGNIYTSHLRYSKINPIFWNFSFDEMVKHDLPATIDTVLNLTHQERLQYIGWSQGSQVLFGLLSERPEYNSKIILFTAMAPVAYLGRMRTPLLALEPYAEVIAAFLRLTGSGGIMVNTALTKLGARLICGSDFTIDMCIAAVAVLNGIDWKQLNISRLSVYLSHDPSGTSVRNVYHLTQWRPPRYELSRARVPVALYHSAGDWYADPWDVGRLQRELPSVARLYRVADRRFTHYDFVVGTGNQAALLYSEMIHFMEQYRNDAMASPP</sequence>
<dbReference type="Proteomes" id="UP000821865">
    <property type="component" value="Chromosome 8"/>
</dbReference>
<organism evidence="1 2">
    <name type="scientific">Dermacentor silvarum</name>
    <name type="common">Tick</name>
    <dbReference type="NCBI Taxonomy" id="543639"/>
    <lineage>
        <taxon>Eukaryota</taxon>
        <taxon>Metazoa</taxon>
        <taxon>Ecdysozoa</taxon>
        <taxon>Arthropoda</taxon>
        <taxon>Chelicerata</taxon>
        <taxon>Arachnida</taxon>
        <taxon>Acari</taxon>
        <taxon>Parasitiformes</taxon>
        <taxon>Ixodida</taxon>
        <taxon>Ixodoidea</taxon>
        <taxon>Ixodidae</taxon>
        <taxon>Rhipicephalinae</taxon>
        <taxon>Dermacentor</taxon>
    </lineage>
</organism>